<keyword evidence="2 5" id="KW-0808">Transferase</keyword>
<sequence>MKIQVLAVGKPKDVFVKKQSESYLQRLGMGLSAGVDFLPDFSRGKGAIKAIELESKSLLKAISPRDHVILLDEKGVSLSSESFSDRLFLQLKETPGKIVFVIGGPFGVGEEVHLRSNEKLSLSSMTMTHEMCLLFLCEQIYRAAMIKQNSPYHHK</sequence>
<evidence type="ECO:0000256" key="4">
    <source>
        <dbReference type="ARBA" id="ARBA00038303"/>
    </source>
</evidence>
<organism evidence="6 7">
    <name type="scientific">Dethiosulfovibrio salsuginis</name>
    <dbReference type="NCBI Taxonomy" id="561720"/>
    <lineage>
        <taxon>Bacteria</taxon>
        <taxon>Thermotogati</taxon>
        <taxon>Synergistota</taxon>
        <taxon>Synergistia</taxon>
        <taxon>Synergistales</taxon>
        <taxon>Dethiosulfovibrionaceae</taxon>
        <taxon>Dethiosulfovibrio</taxon>
    </lineage>
</organism>
<dbReference type="EC" id="2.1.1.177" evidence="5"/>
<evidence type="ECO:0000256" key="1">
    <source>
        <dbReference type="ARBA" id="ARBA00022603"/>
    </source>
</evidence>
<evidence type="ECO:0000256" key="5">
    <source>
        <dbReference type="HAMAP-Rule" id="MF_00658"/>
    </source>
</evidence>
<keyword evidence="3 5" id="KW-0949">S-adenosyl-L-methionine</keyword>
<dbReference type="SUPFAM" id="SSF75217">
    <property type="entry name" value="alpha/beta knot"/>
    <property type="match status" value="1"/>
</dbReference>
<dbReference type="EMBL" id="FXBB01000001">
    <property type="protein sequence ID" value="SMG09548.1"/>
    <property type="molecule type" value="Genomic_DNA"/>
</dbReference>
<dbReference type="InterPro" id="IPR003742">
    <property type="entry name" value="RlmH-like"/>
</dbReference>
<dbReference type="PANTHER" id="PTHR33603">
    <property type="entry name" value="METHYLTRANSFERASE"/>
    <property type="match status" value="1"/>
</dbReference>
<accession>A0A1X7I511</accession>
<comment type="function">
    <text evidence="5">Specifically methylates the pseudouridine at position 1915 (m3Psi1915) in 23S rRNA.</text>
</comment>
<keyword evidence="1 5" id="KW-0489">Methyltransferase</keyword>
<dbReference type="OrthoDB" id="9806643at2"/>
<comment type="similarity">
    <text evidence="4 5">Belongs to the RNA methyltransferase RlmH family.</text>
</comment>
<keyword evidence="7" id="KW-1185">Reference proteome</keyword>
<dbReference type="GO" id="GO:0005737">
    <property type="term" value="C:cytoplasm"/>
    <property type="evidence" value="ECO:0007669"/>
    <property type="project" value="UniProtKB-SubCell"/>
</dbReference>
<comment type="catalytic activity">
    <reaction evidence="5">
        <text>pseudouridine(1915) in 23S rRNA + S-adenosyl-L-methionine = N(3)-methylpseudouridine(1915) in 23S rRNA + S-adenosyl-L-homocysteine + H(+)</text>
        <dbReference type="Rhea" id="RHEA:42752"/>
        <dbReference type="Rhea" id="RHEA-COMP:10221"/>
        <dbReference type="Rhea" id="RHEA-COMP:10222"/>
        <dbReference type="ChEBI" id="CHEBI:15378"/>
        <dbReference type="ChEBI" id="CHEBI:57856"/>
        <dbReference type="ChEBI" id="CHEBI:59789"/>
        <dbReference type="ChEBI" id="CHEBI:65314"/>
        <dbReference type="ChEBI" id="CHEBI:74486"/>
        <dbReference type="EC" id="2.1.1.177"/>
    </reaction>
</comment>
<dbReference type="AlphaFoldDB" id="A0A1X7I511"/>
<dbReference type="Pfam" id="PF02590">
    <property type="entry name" value="SPOUT_MTase"/>
    <property type="match status" value="1"/>
</dbReference>
<feature type="binding site" evidence="5">
    <location>
        <position position="71"/>
    </location>
    <ligand>
        <name>S-adenosyl-L-methionine</name>
        <dbReference type="ChEBI" id="CHEBI:59789"/>
    </ligand>
</feature>
<comment type="subcellular location">
    <subcellularLocation>
        <location evidence="5">Cytoplasm</location>
    </subcellularLocation>
</comment>
<evidence type="ECO:0000256" key="2">
    <source>
        <dbReference type="ARBA" id="ARBA00022679"/>
    </source>
</evidence>
<feature type="binding site" evidence="5">
    <location>
        <position position="103"/>
    </location>
    <ligand>
        <name>S-adenosyl-L-methionine</name>
        <dbReference type="ChEBI" id="CHEBI:59789"/>
    </ligand>
</feature>
<dbReference type="InterPro" id="IPR029028">
    <property type="entry name" value="Alpha/beta_knot_MTases"/>
</dbReference>
<evidence type="ECO:0000256" key="3">
    <source>
        <dbReference type="ARBA" id="ARBA00022691"/>
    </source>
</evidence>
<dbReference type="PANTHER" id="PTHR33603:SF1">
    <property type="entry name" value="RIBOSOMAL RNA LARGE SUBUNIT METHYLTRANSFERASE H"/>
    <property type="match status" value="1"/>
</dbReference>
<dbReference type="HAMAP" id="MF_00658">
    <property type="entry name" value="23SrRNA_methyltr_H"/>
    <property type="match status" value="1"/>
</dbReference>
<comment type="subunit">
    <text evidence="5">Homodimer.</text>
</comment>
<feature type="binding site" evidence="5">
    <location>
        <begin position="122"/>
        <end position="127"/>
    </location>
    <ligand>
        <name>S-adenosyl-L-methionine</name>
        <dbReference type="ChEBI" id="CHEBI:59789"/>
    </ligand>
</feature>
<dbReference type="STRING" id="561720.SAMN06275492_101130"/>
<dbReference type="Gene3D" id="3.40.1280.10">
    <property type="match status" value="1"/>
</dbReference>
<dbReference type="Proteomes" id="UP000193355">
    <property type="component" value="Unassembled WGS sequence"/>
</dbReference>
<protein>
    <recommendedName>
        <fullName evidence="5">Ribosomal RNA large subunit methyltransferase H</fullName>
        <ecNumber evidence="5">2.1.1.177</ecNumber>
    </recommendedName>
    <alternativeName>
        <fullName evidence="5">23S rRNA (pseudouridine1915-N3)-methyltransferase</fullName>
    </alternativeName>
    <alternativeName>
        <fullName evidence="5">23S rRNA m3Psi1915 methyltransferase</fullName>
    </alternativeName>
    <alternativeName>
        <fullName evidence="5">rRNA (pseudouridine-N3-)-methyltransferase RlmH</fullName>
    </alternativeName>
</protein>
<keyword evidence="5" id="KW-0963">Cytoplasm</keyword>
<gene>
    <name evidence="5" type="primary">rlmH</name>
    <name evidence="6" type="ORF">SAMN06275492_101130</name>
</gene>
<dbReference type="CDD" id="cd18081">
    <property type="entry name" value="RlmH-like"/>
    <property type="match status" value="1"/>
</dbReference>
<dbReference type="PIRSF" id="PIRSF004505">
    <property type="entry name" value="MT_bac"/>
    <property type="match status" value="1"/>
</dbReference>
<proteinExistence type="inferred from homology"/>
<evidence type="ECO:0000313" key="6">
    <source>
        <dbReference type="EMBL" id="SMG09548.1"/>
    </source>
</evidence>
<evidence type="ECO:0000313" key="7">
    <source>
        <dbReference type="Proteomes" id="UP000193355"/>
    </source>
</evidence>
<name>A0A1X7I511_9BACT</name>
<dbReference type="RefSeq" id="WP_085543420.1">
    <property type="nucleotide sequence ID" value="NZ_FXBB01000001.1"/>
</dbReference>
<dbReference type="InterPro" id="IPR029026">
    <property type="entry name" value="tRNA_m1G_MTases_N"/>
</dbReference>
<reference evidence="7" key="1">
    <citation type="submission" date="2017-04" db="EMBL/GenBank/DDBJ databases">
        <authorList>
            <person name="Varghese N."/>
            <person name="Submissions S."/>
        </authorList>
    </citation>
    <scope>NUCLEOTIDE SEQUENCE [LARGE SCALE GENOMIC DNA]</scope>
    <source>
        <strain evidence="7">USBA 82</strain>
    </source>
</reference>
<dbReference type="GO" id="GO:0070038">
    <property type="term" value="F:rRNA (pseudouridine-N3-)-methyltransferase activity"/>
    <property type="evidence" value="ECO:0007669"/>
    <property type="project" value="UniProtKB-UniRule"/>
</dbReference>
<keyword evidence="5" id="KW-0698">rRNA processing</keyword>